<dbReference type="AlphaFoldDB" id="A0A812SSI5"/>
<feature type="compositionally biased region" description="Gly residues" evidence="1">
    <location>
        <begin position="368"/>
        <end position="383"/>
    </location>
</feature>
<dbReference type="GO" id="GO:0005856">
    <property type="term" value="C:cytoskeleton"/>
    <property type="evidence" value="ECO:0007669"/>
    <property type="project" value="TreeGrafter"/>
</dbReference>
<feature type="region of interest" description="Disordered" evidence="1">
    <location>
        <begin position="14"/>
        <end position="415"/>
    </location>
</feature>
<comment type="caution">
    <text evidence="3">The sequence shown here is derived from an EMBL/GenBank/DDBJ whole genome shotgun (WGS) entry which is preliminary data.</text>
</comment>
<dbReference type="Gene3D" id="1.20.58.2220">
    <property type="entry name" value="Formin, FH2 domain"/>
    <property type="match status" value="1"/>
</dbReference>
<dbReference type="Proteomes" id="UP000604046">
    <property type="component" value="Unassembled WGS sequence"/>
</dbReference>
<keyword evidence="4" id="KW-1185">Reference proteome</keyword>
<evidence type="ECO:0000313" key="4">
    <source>
        <dbReference type="Proteomes" id="UP000604046"/>
    </source>
</evidence>
<feature type="compositionally biased region" description="Low complexity" evidence="1">
    <location>
        <begin position="43"/>
        <end position="54"/>
    </location>
</feature>
<sequence>MLLYYLITLGAPASESAQASAAATPTGAARAAGGPDEAEQEQPGEGAAASPPQKGGKGPPKKGGKAGKGPPLPGTAGDSCAGPASAEAAAPSPDGDLGSGELQRDIAEHEQPEEGTAAGPPQKGGKGPPKKGGKAGKGPPLPGTAGESCAGPASAEAMAPSPDGDPGSGELQRDIAEQEQPGEGTAASPPQKGAKGPPKKGGKVGKGPPLPETADDSCAAPAAAEAAPAAGITAPSAAAATPAAEAKAGAKPKGPFAKKGKGPPPPGPPGKGPDLPQEEAPGAQATGELASADTEAAAKTKGPPKKGGKGPPPPGPKAAPEETAEQAEQAPKTKGPPKKGGKGPPLPTQAEGPAAPQEEETSAPSSGKGKGPKGPAGPGKGPGKGPPGKGPGPAGKGKGKGKEPLQLRQPKIKPKQNMKQLWWSRFLFGKHLKEGEGVWDEADKENVQLASPVIHLMENRFGRGAAAAVKAAPKPAASDGPKEAPKAIRIITDPNLIVGKEAAMRTLPPAEEVATALLKLDAVVLSPSQLSVIKEHASPQPAQVSQLEECRKEHPTVPFALPEEYMWQISRVPAFQARISCWTFVLSYKETASACSAMLGEFQLIEDAVRQSRSLRQLLALILQVGNYLNGSTDRGQADGFDLETLGKLDSVKDNARTLVLLTAMLIFELAIQNIGNDSYGCHGGMADALFLK</sequence>
<dbReference type="EMBL" id="CAJNDS010002473">
    <property type="protein sequence ID" value="CAE7490252.1"/>
    <property type="molecule type" value="Genomic_DNA"/>
</dbReference>
<dbReference type="InterPro" id="IPR015425">
    <property type="entry name" value="FH2_Formin"/>
</dbReference>
<dbReference type="InterPro" id="IPR042201">
    <property type="entry name" value="FH2_Formin_sf"/>
</dbReference>
<feature type="domain" description="FH2" evidence="2">
    <location>
        <begin position="408"/>
        <end position="693"/>
    </location>
</feature>
<proteinExistence type="predicted"/>
<organism evidence="3 4">
    <name type="scientific">Symbiodinium natans</name>
    <dbReference type="NCBI Taxonomy" id="878477"/>
    <lineage>
        <taxon>Eukaryota</taxon>
        <taxon>Sar</taxon>
        <taxon>Alveolata</taxon>
        <taxon>Dinophyceae</taxon>
        <taxon>Suessiales</taxon>
        <taxon>Symbiodiniaceae</taxon>
        <taxon>Symbiodinium</taxon>
    </lineage>
</organism>
<dbReference type="PANTHER" id="PTHR45920:SF7">
    <property type="entry name" value="FORMIN-G"/>
    <property type="match status" value="1"/>
</dbReference>
<feature type="compositionally biased region" description="Pro residues" evidence="1">
    <location>
        <begin position="262"/>
        <end position="271"/>
    </location>
</feature>
<feature type="compositionally biased region" description="Low complexity" evidence="1">
    <location>
        <begin position="14"/>
        <end position="35"/>
    </location>
</feature>
<evidence type="ECO:0000259" key="2">
    <source>
        <dbReference type="PROSITE" id="PS51444"/>
    </source>
</evidence>
<accession>A0A812SSI5</accession>
<name>A0A812SSI5_9DINO</name>
<dbReference type="Pfam" id="PF02181">
    <property type="entry name" value="FH2"/>
    <property type="match status" value="1"/>
</dbReference>
<evidence type="ECO:0000256" key="1">
    <source>
        <dbReference type="SAM" id="MobiDB-lite"/>
    </source>
</evidence>
<dbReference type="PANTHER" id="PTHR45920">
    <property type="entry name" value="FORMIN HOMOLOGY 2 DOMAIN CONTAINING, ISOFORM I"/>
    <property type="match status" value="1"/>
</dbReference>
<gene>
    <name evidence="3" type="primary">FMN2</name>
    <name evidence="3" type="ORF">SNAT2548_LOCUS27489</name>
</gene>
<dbReference type="GO" id="GO:0030866">
    <property type="term" value="P:cortical actin cytoskeleton organization"/>
    <property type="evidence" value="ECO:0007669"/>
    <property type="project" value="TreeGrafter"/>
</dbReference>
<dbReference type="OrthoDB" id="1668162at2759"/>
<dbReference type="GO" id="GO:0005737">
    <property type="term" value="C:cytoplasm"/>
    <property type="evidence" value="ECO:0007669"/>
    <property type="project" value="TreeGrafter"/>
</dbReference>
<feature type="compositionally biased region" description="Low complexity" evidence="1">
    <location>
        <begin position="219"/>
        <end position="255"/>
    </location>
</feature>
<reference evidence="3" key="1">
    <citation type="submission" date="2021-02" db="EMBL/GenBank/DDBJ databases">
        <authorList>
            <person name="Dougan E. K."/>
            <person name="Rhodes N."/>
            <person name="Thang M."/>
            <person name="Chan C."/>
        </authorList>
    </citation>
    <scope>NUCLEOTIDE SEQUENCE</scope>
</reference>
<protein>
    <submittedName>
        <fullName evidence="3">FMN2 protein</fullName>
    </submittedName>
</protein>
<dbReference type="GO" id="GO:0051015">
    <property type="term" value="F:actin filament binding"/>
    <property type="evidence" value="ECO:0007669"/>
    <property type="project" value="TreeGrafter"/>
</dbReference>
<dbReference type="PROSITE" id="PS51444">
    <property type="entry name" value="FH2"/>
    <property type="match status" value="1"/>
</dbReference>
<dbReference type="SUPFAM" id="SSF101447">
    <property type="entry name" value="Formin homology 2 domain (FH2 domain)"/>
    <property type="match status" value="1"/>
</dbReference>
<evidence type="ECO:0000313" key="3">
    <source>
        <dbReference type="EMBL" id="CAE7490252.1"/>
    </source>
</evidence>
<feature type="compositionally biased region" description="Basic and acidic residues" evidence="1">
    <location>
        <begin position="102"/>
        <end position="112"/>
    </location>
</feature>
<feature type="compositionally biased region" description="Low complexity" evidence="1">
    <location>
        <begin position="74"/>
        <end position="96"/>
    </location>
</feature>